<reference evidence="1 2" key="1">
    <citation type="submission" date="2023-05" db="EMBL/GenBank/DDBJ databases">
        <title>Streptantibioticus silvisoli sp. nov., acidotolerant actinomycetes 1 from pine litter.</title>
        <authorList>
            <person name="Swiecimska M."/>
            <person name="Golinska P."/>
            <person name="Sangal V."/>
            <person name="Wachnowicz B."/>
            <person name="Goodfellow M."/>
        </authorList>
    </citation>
    <scope>NUCLEOTIDE SEQUENCE [LARGE SCALE GENOMIC DNA]</scope>
    <source>
        <strain evidence="1 2">SL54</strain>
    </source>
</reference>
<evidence type="ECO:0000313" key="1">
    <source>
        <dbReference type="EMBL" id="MDI5965810.1"/>
    </source>
</evidence>
<protein>
    <submittedName>
        <fullName evidence="1">Uncharacterized protein</fullName>
    </submittedName>
</protein>
<dbReference type="EMBL" id="JAAGKO020000040">
    <property type="protein sequence ID" value="MDI5965810.1"/>
    <property type="molecule type" value="Genomic_DNA"/>
</dbReference>
<name>A0ABT6W4Z0_9ACTN</name>
<evidence type="ECO:0000313" key="2">
    <source>
        <dbReference type="Proteomes" id="UP001156398"/>
    </source>
</evidence>
<organism evidence="1 2">
    <name type="scientific">Streptantibioticus silvisoli</name>
    <dbReference type="NCBI Taxonomy" id="2705255"/>
    <lineage>
        <taxon>Bacteria</taxon>
        <taxon>Bacillati</taxon>
        <taxon>Actinomycetota</taxon>
        <taxon>Actinomycetes</taxon>
        <taxon>Kitasatosporales</taxon>
        <taxon>Streptomycetaceae</taxon>
        <taxon>Streptantibioticus</taxon>
    </lineage>
</organism>
<accession>A0ABT6W4Z0</accession>
<dbReference type="RefSeq" id="WP_271322972.1">
    <property type="nucleotide sequence ID" value="NZ_JAAGKO020000040.1"/>
</dbReference>
<proteinExistence type="predicted"/>
<dbReference type="Proteomes" id="UP001156398">
    <property type="component" value="Unassembled WGS sequence"/>
</dbReference>
<comment type="caution">
    <text evidence="1">The sequence shown here is derived from an EMBL/GenBank/DDBJ whole genome shotgun (WGS) entry which is preliminary data.</text>
</comment>
<gene>
    <name evidence="1" type="ORF">POF43_024290</name>
</gene>
<keyword evidence="2" id="KW-1185">Reference proteome</keyword>
<sequence length="145" mass="15628">MNEPTPEAPIRWGQSIATHGTGDTTTVDIDVFLPGNTEVLPMEIPLADATTLHSMLGDAIREHTADRSTPNIPAAVAAHVLWCLFGRDPNGYPPSAFTTRLLALWEYADDENAARLSRAYPAYGAAIDLLRVRGGLDCLRTIAAT</sequence>